<name>A0A6A4GHD2_9AGAR</name>
<keyword evidence="1" id="KW-1133">Transmembrane helix</keyword>
<keyword evidence="3" id="KW-1185">Reference proteome</keyword>
<reference evidence="2" key="1">
    <citation type="journal article" date="2019" name="Environ. Microbiol.">
        <title>Fungal ecological strategies reflected in gene transcription - a case study of two litter decomposers.</title>
        <authorList>
            <person name="Barbi F."/>
            <person name="Kohler A."/>
            <person name="Barry K."/>
            <person name="Baskaran P."/>
            <person name="Daum C."/>
            <person name="Fauchery L."/>
            <person name="Ihrmark K."/>
            <person name="Kuo A."/>
            <person name="LaButti K."/>
            <person name="Lipzen A."/>
            <person name="Morin E."/>
            <person name="Grigoriev I.V."/>
            <person name="Henrissat B."/>
            <person name="Lindahl B."/>
            <person name="Martin F."/>
        </authorList>
    </citation>
    <scope>NUCLEOTIDE SEQUENCE</scope>
    <source>
        <strain evidence="2">JB14</strain>
    </source>
</reference>
<feature type="transmembrane region" description="Helical" evidence="1">
    <location>
        <begin position="59"/>
        <end position="76"/>
    </location>
</feature>
<organism evidence="2 3">
    <name type="scientific">Gymnopus androsaceus JB14</name>
    <dbReference type="NCBI Taxonomy" id="1447944"/>
    <lineage>
        <taxon>Eukaryota</taxon>
        <taxon>Fungi</taxon>
        <taxon>Dikarya</taxon>
        <taxon>Basidiomycota</taxon>
        <taxon>Agaricomycotina</taxon>
        <taxon>Agaricomycetes</taxon>
        <taxon>Agaricomycetidae</taxon>
        <taxon>Agaricales</taxon>
        <taxon>Marasmiineae</taxon>
        <taxon>Omphalotaceae</taxon>
        <taxon>Gymnopus</taxon>
    </lineage>
</organism>
<evidence type="ECO:0000313" key="3">
    <source>
        <dbReference type="Proteomes" id="UP000799118"/>
    </source>
</evidence>
<dbReference type="EMBL" id="ML770041">
    <property type="protein sequence ID" value="KAE9385039.1"/>
    <property type="molecule type" value="Genomic_DNA"/>
</dbReference>
<keyword evidence="1" id="KW-0812">Transmembrane</keyword>
<sequence length="97" mass="11461">MTSFFSLTLHSISQRPFQTKTIPPSIRPPCYLKYQSFPWCSTNPWPLLRERKCDQRRRTNSYATTLIVIFIIIARVKRPIKNRIIRQCVWSSSKAGM</sequence>
<keyword evidence="1" id="KW-0472">Membrane</keyword>
<dbReference type="Proteomes" id="UP000799118">
    <property type="component" value="Unassembled WGS sequence"/>
</dbReference>
<accession>A0A6A4GHD2</accession>
<evidence type="ECO:0000313" key="2">
    <source>
        <dbReference type="EMBL" id="KAE9385039.1"/>
    </source>
</evidence>
<proteinExistence type="predicted"/>
<dbReference type="AlphaFoldDB" id="A0A6A4GHD2"/>
<gene>
    <name evidence="2" type="ORF">BT96DRAFT_982159</name>
</gene>
<protein>
    <submittedName>
        <fullName evidence="2">Uncharacterized protein</fullName>
    </submittedName>
</protein>
<evidence type="ECO:0000256" key="1">
    <source>
        <dbReference type="SAM" id="Phobius"/>
    </source>
</evidence>